<organism evidence="3 4">
    <name type="scientific">Amphibalanus amphitrite</name>
    <name type="common">Striped barnacle</name>
    <name type="synonym">Balanus amphitrite</name>
    <dbReference type="NCBI Taxonomy" id="1232801"/>
    <lineage>
        <taxon>Eukaryota</taxon>
        <taxon>Metazoa</taxon>
        <taxon>Ecdysozoa</taxon>
        <taxon>Arthropoda</taxon>
        <taxon>Crustacea</taxon>
        <taxon>Multicrustacea</taxon>
        <taxon>Cirripedia</taxon>
        <taxon>Thoracica</taxon>
        <taxon>Thoracicalcarea</taxon>
        <taxon>Balanomorpha</taxon>
        <taxon>Balanoidea</taxon>
        <taxon>Balanidae</taxon>
        <taxon>Amphibalaninae</taxon>
        <taxon>Amphibalanus</taxon>
    </lineage>
</organism>
<dbReference type="Pfam" id="PF03372">
    <property type="entry name" value="Exo_endo_phos"/>
    <property type="match status" value="1"/>
</dbReference>
<dbReference type="PANTHER" id="PTHR46670:SF3">
    <property type="entry name" value="ENDONUCLEASE_EXONUCLEASE_PHOSPHATASE DOMAIN-CONTAINING PROTEIN"/>
    <property type="match status" value="1"/>
</dbReference>
<dbReference type="Gene3D" id="3.60.10.10">
    <property type="entry name" value="Endonuclease/exonuclease/phosphatase"/>
    <property type="match status" value="1"/>
</dbReference>
<proteinExistence type="predicted"/>
<dbReference type="EMBL" id="VIIS01000291">
    <property type="protein sequence ID" value="KAF0310787.1"/>
    <property type="molecule type" value="Genomic_DNA"/>
</dbReference>
<reference evidence="3 4" key="1">
    <citation type="submission" date="2019-07" db="EMBL/GenBank/DDBJ databases">
        <title>Draft genome assembly of a fouling barnacle, Amphibalanus amphitrite (Darwin, 1854): The first reference genome for Thecostraca.</title>
        <authorList>
            <person name="Kim W."/>
        </authorList>
    </citation>
    <scope>NUCLEOTIDE SEQUENCE [LARGE SCALE GENOMIC DNA]</scope>
    <source>
        <strain evidence="3">SNU_AA5</strain>
        <tissue evidence="3">Soma without cirri and trophi</tissue>
    </source>
</reference>
<keyword evidence="4" id="KW-1185">Reference proteome</keyword>
<dbReference type="InterPro" id="IPR036691">
    <property type="entry name" value="Endo/exonu/phosph_ase_sf"/>
</dbReference>
<dbReference type="OrthoDB" id="6382096at2759"/>
<comment type="caution">
    <text evidence="3">The sequence shown here is derived from an EMBL/GenBank/DDBJ whole genome shotgun (WGS) entry which is preliminary data.</text>
</comment>
<dbReference type="PANTHER" id="PTHR46670">
    <property type="entry name" value="ENDO/EXONUCLEASE/PHOSPHATASE DOMAIN-CONTAINING PROTEIN"/>
    <property type="match status" value="1"/>
</dbReference>
<dbReference type="AlphaFoldDB" id="A0A6A4WUG8"/>
<evidence type="ECO:0000313" key="3">
    <source>
        <dbReference type="EMBL" id="KAF0310787.1"/>
    </source>
</evidence>
<protein>
    <recommendedName>
        <fullName evidence="2">Endonuclease/exonuclease/phosphatase domain-containing protein</fullName>
    </recommendedName>
</protein>
<accession>A0A6A4WUG8</accession>
<dbReference type="Proteomes" id="UP000440578">
    <property type="component" value="Unassembled WGS sequence"/>
</dbReference>
<dbReference type="SUPFAM" id="SSF56219">
    <property type="entry name" value="DNase I-like"/>
    <property type="match status" value="1"/>
</dbReference>
<feature type="domain" description="Endonuclease/exonuclease/phosphatase" evidence="2">
    <location>
        <begin position="141"/>
        <end position="345"/>
    </location>
</feature>
<feature type="region of interest" description="Disordered" evidence="1">
    <location>
        <begin position="103"/>
        <end position="135"/>
    </location>
</feature>
<name>A0A6A4WUG8_AMPAM</name>
<dbReference type="InterPro" id="IPR005135">
    <property type="entry name" value="Endo/exonuclease/phosphatase"/>
</dbReference>
<evidence type="ECO:0000313" key="4">
    <source>
        <dbReference type="Proteomes" id="UP000440578"/>
    </source>
</evidence>
<evidence type="ECO:0000259" key="2">
    <source>
        <dbReference type="Pfam" id="PF03372"/>
    </source>
</evidence>
<sequence length="733" mass="82140">MNVLRSVFRQLAKGGVTRSWSDTGVIYGAPQEPLVPRLSPELSQLKWLGRRGGRRCCRMGARQDVPARIPVISGRRPKVTVTSGGAALRDRCLREIQLVPAEQEAAGGAPSAQQNQTSTESRDERRSDSGTGRGVRIGHINAQSLAPKVDAINSLLDSEQFDILCVSESWLTPDTLSRFIVFPGYLMVRRDRAESTEGQRVRGGGVAVIHREEIHCQVLSTPVTSLLETLWVSVSWRGGRPAIIGVAYRPPAGSVSQAVDELQEQLRDVLARGKPTYLLGDLNIDVLNAQSSDTRRYKTALSELNVTQLIDRPTHLRPNPSALDHIITNISSSRADVLTTPISDHQPIAVSAPIGRLRKQPTERTTRNWGRTDWDAVCLDLLLADWSNFDSNEDVNSMVDIFMQIWWTVIDRHCPARTRRDRRRGCPWITDNHELRQAMLERDEAYQAWLDLHTPESREDYCRLRNSVKAQLAQARREFLGRQLLASDRKEFWSSLRRFYLAPSASAHSTSDKSAAEQRARADRFNEFFASVGSRIAADLNDDVTAGLAPRPPIVVSAAFRLQPATLPELARAETLKLLIETHVFPHILYCISVWGGTTKNQLTRIQKLINFSARIVTGVRRRERIGPALASLGWPGVERLVWERDLLKVWKALHIPAYPLSIRRMFVSRSEVSGRVTRSVEAGALELQKCRLSSTQRTFSYRAAAAWNRLPPAVREQPTLTAFRRAVAASEA</sequence>
<dbReference type="GO" id="GO:0003824">
    <property type="term" value="F:catalytic activity"/>
    <property type="evidence" value="ECO:0007669"/>
    <property type="project" value="InterPro"/>
</dbReference>
<gene>
    <name evidence="3" type="ORF">FJT64_018351</name>
</gene>
<evidence type="ECO:0000256" key="1">
    <source>
        <dbReference type="SAM" id="MobiDB-lite"/>
    </source>
</evidence>